<dbReference type="Pfam" id="PF13556">
    <property type="entry name" value="HTH_30"/>
    <property type="match status" value="1"/>
</dbReference>
<evidence type="ECO:0000313" key="4">
    <source>
        <dbReference type="EMBL" id="MCQ4122341.1"/>
    </source>
</evidence>
<protein>
    <submittedName>
        <fullName evidence="4">GAF domain-containing protein</fullName>
    </submittedName>
</protein>
<comment type="caution">
    <text evidence="4">The sequence shown here is derived from an EMBL/GenBank/DDBJ whole genome shotgun (WGS) entry which is preliminary data.</text>
</comment>
<accession>A0ABT1QJ87</accession>
<dbReference type="EMBL" id="JANFQF010000028">
    <property type="protein sequence ID" value="MCQ4122341.1"/>
    <property type="molecule type" value="Genomic_DNA"/>
</dbReference>
<proteinExistence type="inferred from homology"/>
<dbReference type="Pfam" id="PF17853">
    <property type="entry name" value="GGDEF_2"/>
    <property type="match status" value="1"/>
</dbReference>
<dbReference type="Gene3D" id="3.30.450.40">
    <property type="match status" value="1"/>
</dbReference>
<dbReference type="SMART" id="SM00065">
    <property type="entry name" value="GAF"/>
    <property type="match status" value="1"/>
</dbReference>
<comment type="similarity">
    <text evidence="1">Belongs to the CdaR family.</text>
</comment>
<dbReference type="InterPro" id="IPR042070">
    <property type="entry name" value="PucR_C-HTH_sf"/>
</dbReference>
<dbReference type="PANTHER" id="PTHR33744:SF1">
    <property type="entry name" value="DNA-BINDING TRANSCRIPTIONAL ACTIVATOR ADER"/>
    <property type="match status" value="1"/>
</dbReference>
<feature type="domain" description="GAF" evidence="3">
    <location>
        <begin position="75"/>
        <end position="224"/>
    </location>
</feature>
<feature type="coiled-coil region" evidence="2">
    <location>
        <begin position="220"/>
        <end position="247"/>
    </location>
</feature>
<dbReference type="InterPro" id="IPR051448">
    <property type="entry name" value="CdaR-like_regulators"/>
</dbReference>
<dbReference type="SUPFAM" id="SSF55781">
    <property type="entry name" value="GAF domain-like"/>
    <property type="match status" value="1"/>
</dbReference>
<dbReference type="PANTHER" id="PTHR33744">
    <property type="entry name" value="CARBOHYDRATE DIACID REGULATOR"/>
    <property type="match status" value="1"/>
</dbReference>
<evidence type="ECO:0000313" key="5">
    <source>
        <dbReference type="Proteomes" id="UP001524501"/>
    </source>
</evidence>
<name>A0ABT1QJ87_9NOCA</name>
<dbReference type="Pfam" id="PF13185">
    <property type="entry name" value="GAF_2"/>
    <property type="match status" value="1"/>
</dbReference>
<sequence>MQEGWLELLLGDTTAEELIAHRDALLSMPETDPSQVTAAANATLELRALLDQRRQRATELAALNDISTQLTTMHDHRALLTEIVSQVKRLLGVDLAYIGLISGEGLIIEVASGAYTSHLQGLELPRHEGLMGRVIARREPVWTSDYPHDPSFPHTGKADAAARSENMRGLLSVPLQLGGRVFGALTACKRQERTFSNDEIALLSALAAHASVAIDNLRSLEQYRATVDEVNAANAELARRTEVLEQTLRWDRSLTEVVLRGGGVRDLIREMSSSTGCPMFFVSQPGDLPEGLDGSKEAVAELFAMLDTDSAENTAMRPRGDGYIVVGREVRAAGDRLGVLLMLCRDEEPGAGRLLILDRSAPALALALVGERAAHEVTRRARDAFVIDLLTRPSSVEKESRQQFRLAGLNPDRTYTVVVARPADDVGRTRSAIGQIDLPSSTVVAEYGSRVVVLVPSMEPADVVEAWVQPDTEPTVGLADPARGGDGLAQAFTAAEQTVDVLETLGRRSQVVPASMLGIYRVLLSRTSREQLEAVAEQTLGPLLREQEPRGAPLIDTLTSYLEHDRRHAATAADLGIHVNTLYQRLESIDRLIGVGWREPEQAFDLQLLLRLRGGSARLTQR</sequence>
<evidence type="ECO:0000259" key="3">
    <source>
        <dbReference type="SMART" id="SM00065"/>
    </source>
</evidence>
<organism evidence="4 5">
    <name type="scientific">Rhodococcus tibetensis</name>
    <dbReference type="NCBI Taxonomy" id="2965064"/>
    <lineage>
        <taxon>Bacteria</taxon>
        <taxon>Bacillati</taxon>
        <taxon>Actinomycetota</taxon>
        <taxon>Actinomycetes</taxon>
        <taxon>Mycobacteriales</taxon>
        <taxon>Nocardiaceae</taxon>
        <taxon>Rhodococcus</taxon>
    </lineage>
</organism>
<dbReference type="RefSeq" id="WP_255973847.1">
    <property type="nucleotide sequence ID" value="NZ_JANFQF010000028.1"/>
</dbReference>
<dbReference type="InterPro" id="IPR003018">
    <property type="entry name" value="GAF"/>
</dbReference>
<gene>
    <name evidence="4" type="ORF">NOF53_24830</name>
</gene>
<evidence type="ECO:0000256" key="2">
    <source>
        <dbReference type="SAM" id="Coils"/>
    </source>
</evidence>
<reference evidence="4 5" key="1">
    <citation type="submission" date="2022-07" db="EMBL/GenBank/DDBJ databases">
        <title>Degradation activity of malathion, p-nitrophenol and potential low-temperature adaptation strategy of Rhodococcus sp. FXJ9.536.</title>
        <authorList>
            <person name="Huang J."/>
            <person name="Huang Y."/>
        </authorList>
    </citation>
    <scope>NUCLEOTIDE SEQUENCE [LARGE SCALE GENOMIC DNA]</scope>
    <source>
        <strain evidence="4 5">FXJ9.536</strain>
    </source>
</reference>
<dbReference type="InterPro" id="IPR029016">
    <property type="entry name" value="GAF-like_dom_sf"/>
</dbReference>
<dbReference type="Gene3D" id="1.10.10.2840">
    <property type="entry name" value="PucR C-terminal helix-turn-helix domain"/>
    <property type="match status" value="1"/>
</dbReference>
<dbReference type="Proteomes" id="UP001524501">
    <property type="component" value="Unassembled WGS sequence"/>
</dbReference>
<evidence type="ECO:0000256" key="1">
    <source>
        <dbReference type="ARBA" id="ARBA00006754"/>
    </source>
</evidence>
<dbReference type="InterPro" id="IPR025736">
    <property type="entry name" value="PucR_C-HTH_dom"/>
</dbReference>
<dbReference type="InterPro" id="IPR041522">
    <property type="entry name" value="CdaR_GGDEF"/>
</dbReference>
<keyword evidence="2" id="KW-0175">Coiled coil</keyword>
<keyword evidence="5" id="KW-1185">Reference proteome</keyword>